<feature type="domain" description="AMP-dependent synthetase/ligase" evidence="7">
    <location>
        <begin position="24"/>
        <end position="428"/>
    </location>
</feature>
<dbReference type="AlphaFoldDB" id="A0A4R6P156"/>
<dbReference type="PANTHER" id="PTHR43272:SF32">
    <property type="entry name" value="AMP-DEPENDENT SYNTHETASE_LIGASE DOMAIN-CONTAINING PROTEIN"/>
    <property type="match status" value="1"/>
</dbReference>
<keyword evidence="4" id="KW-0443">Lipid metabolism</keyword>
<evidence type="ECO:0000313" key="8">
    <source>
        <dbReference type="EMBL" id="TDP31171.1"/>
    </source>
</evidence>
<dbReference type="GO" id="GO:0016020">
    <property type="term" value="C:membrane"/>
    <property type="evidence" value="ECO:0007669"/>
    <property type="project" value="TreeGrafter"/>
</dbReference>
<evidence type="ECO:0000256" key="2">
    <source>
        <dbReference type="ARBA" id="ARBA00022598"/>
    </source>
</evidence>
<comment type="caution">
    <text evidence="8">The sequence shown here is derived from an EMBL/GenBank/DDBJ whole genome shotgun (WGS) entry which is preliminary data.</text>
</comment>
<dbReference type="EMBL" id="SNXK01000009">
    <property type="protein sequence ID" value="TDP31171.1"/>
    <property type="molecule type" value="Genomic_DNA"/>
</dbReference>
<dbReference type="SUPFAM" id="SSF56801">
    <property type="entry name" value="Acetyl-CoA synthetase-like"/>
    <property type="match status" value="1"/>
</dbReference>
<keyword evidence="9" id="KW-1185">Reference proteome</keyword>
<evidence type="ECO:0000256" key="1">
    <source>
        <dbReference type="ARBA" id="ARBA00006432"/>
    </source>
</evidence>
<dbReference type="Proteomes" id="UP000295087">
    <property type="component" value="Unassembled WGS sequence"/>
</dbReference>
<comment type="similarity">
    <text evidence="1">Belongs to the ATP-dependent AMP-binding enzyme family.</text>
</comment>
<dbReference type="InterPro" id="IPR020845">
    <property type="entry name" value="AMP-binding_CS"/>
</dbReference>
<evidence type="ECO:0000256" key="3">
    <source>
        <dbReference type="ARBA" id="ARBA00022832"/>
    </source>
</evidence>
<comment type="catalytic activity">
    <reaction evidence="5">
        <text>a long-chain fatty acid + ATP + CoA = a long-chain fatty acyl-CoA + AMP + diphosphate</text>
        <dbReference type="Rhea" id="RHEA:15421"/>
        <dbReference type="ChEBI" id="CHEBI:30616"/>
        <dbReference type="ChEBI" id="CHEBI:33019"/>
        <dbReference type="ChEBI" id="CHEBI:57287"/>
        <dbReference type="ChEBI" id="CHEBI:57560"/>
        <dbReference type="ChEBI" id="CHEBI:83139"/>
        <dbReference type="ChEBI" id="CHEBI:456215"/>
        <dbReference type="EC" id="6.2.1.3"/>
    </reaction>
    <physiologicalReaction direction="left-to-right" evidence="5">
        <dbReference type="Rhea" id="RHEA:15422"/>
    </physiologicalReaction>
</comment>
<dbReference type="Gene3D" id="3.40.50.12780">
    <property type="entry name" value="N-terminal domain of ligase-like"/>
    <property type="match status" value="1"/>
</dbReference>
<evidence type="ECO:0000256" key="6">
    <source>
        <dbReference type="ARBA" id="ARBA00032875"/>
    </source>
</evidence>
<dbReference type="RefSeq" id="WP_067494071.1">
    <property type="nucleotide sequence ID" value="NZ_SNXK01000009.1"/>
</dbReference>
<keyword evidence="3" id="KW-0276">Fatty acid metabolism</keyword>
<dbReference type="Pfam" id="PF23562">
    <property type="entry name" value="AMP-binding_C_3"/>
    <property type="match status" value="1"/>
</dbReference>
<dbReference type="GO" id="GO:0004467">
    <property type="term" value="F:long-chain fatty acid-CoA ligase activity"/>
    <property type="evidence" value="ECO:0007669"/>
    <property type="project" value="UniProtKB-EC"/>
</dbReference>
<dbReference type="PROSITE" id="PS00455">
    <property type="entry name" value="AMP_BINDING"/>
    <property type="match status" value="1"/>
</dbReference>
<dbReference type="CDD" id="cd05907">
    <property type="entry name" value="VL_LC_FACS_like"/>
    <property type="match status" value="1"/>
</dbReference>
<evidence type="ECO:0000313" key="9">
    <source>
        <dbReference type="Proteomes" id="UP000295087"/>
    </source>
</evidence>
<evidence type="ECO:0000256" key="5">
    <source>
        <dbReference type="ARBA" id="ARBA00024484"/>
    </source>
</evidence>
<protein>
    <recommendedName>
        <fullName evidence="6">Acyl-CoA synthetase</fullName>
    </recommendedName>
</protein>
<accession>A0A4R6P156</accession>
<dbReference type="InterPro" id="IPR042099">
    <property type="entry name" value="ANL_N_sf"/>
</dbReference>
<evidence type="ECO:0000256" key="4">
    <source>
        <dbReference type="ARBA" id="ARBA00023098"/>
    </source>
</evidence>
<dbReference type="InterPro" id="IPR000873">
    <property type="entry name" value="AMP-dep_synth/lig_dom"/>
</dbReference>
<keyword evidence="2" id="KW-0436">Ligase</keyword>
<dbReference type="PANTHER" id="PTHR43272">
    <property type="entry name" value="LONG-CHAIN-FATTY-ACID--COA LIGASE"/>
    <property type="match status" value="1"/>
</dbReference>
<name>A0A4R6P156_NOCIG</name>
<reference evidence="8 9" key="1">
    <citation type="submission" date="2019-03" db="EMBL/GenBank/DDBJ databases">
        <title>Genomic Encyclopedia of Type Strains, Phase IV (KMG-IV): sequencing the most valuable type-strain genomes for metagenomic binning, comparative biology and taxonomic classification.</title>
        <authorList>
            <person name="Goeker M."/>
        </authorList>
    </citation>
    <scope>NUCLEOTIDE SEQUENCE [LARGE SCALE GENOMIC DNA]</scope>
    <source>
        <strain evidence="8 9">DSM 44496</strain>
    </source>
</reference>
<proteinExistence type="inferred from homology"/>
<dbReference type="Gene3D" id="3.30.300.30">
    <property type="match status" value="1"/>
</dbReference>
<sequence length="601" mass="64769">MREFTTPATFTIAEDETIVGSVYTQAEQFPRRVLFSRPVGDRWVDVTAAEFARLVSTVAKGLIANGIQAGDRVVLASATRFEWTLFDFAIWAAGAVTVPVYDSSSAEQVRWILEDSGAALAIVETARHKDLLANAPATLRRSLVIDDGAEALLIAEGTDRSDDCLRERLEGLRADGLASLVYTSGTTGRPKGCMLTHRNFLSEVRGILTASIGEVARPGQRMLTFLPLAHVLARAVSLAAFEAGMTQAHWADFKTITGQFTRFRPHTILGVPRVFEKVRDGAEKKARDGGRIKAAVFRFAEQTAVRWSENLDHTGGFARTPSLLLRAEYALCDRLVYTPLRAALGGDCEFVISGGGALTPRLGHFFRGVGVPVYEGYGLTESTAAHCVNVPGAVKIGTVGQPLGGNAVRIAEDGEIEVFGGVVFAGYWRSEEATAAALSDGWLRTGDLGAIDDDGFLSITGRKKDLLVTAGGKNVSPGPMEDRIRSHALISQAVVVGDGRSFITALITIDPETFTAWKEAADRPAEATVADLRTDSALLAEVQQAIDDTNSTVSHAESIKKFVVLDRDLTEESGELTATLKVKRHVVAERFADEIDGMYRA</sequence>
<dbReference type="InterPro" id="IPR045851">
    <property type="entry name" value="AMP-bd_C_sf"/>
</dbReference>
<dbReference type="Pfam" id="PF00501">
    <property type="entry name" value="AMP-binding"/>
    <property type="match status" value="1"/>
</dbReference>
<gene>
    <name evidence="8" type="ORF">DFR75_109140</name>
</gene>
<evidence type="ECO:0000259" key="7">
    <source>
        <dbReference type="Pfam" id="PF00501"/>
    </source>
</evidence>
<organism evidence="8 9">
    <name type="scientific">Nocardia ignorata</name>
    <dbReference type="NCBI Taxonomy" id="145285"/>
    <lineage>
        <taxon>Bacteria</taxon>
        <taxon>Bacillati</taxon>
        <taxon>Actinomycetota</taxon>
        <taxon>Actinomycetes</taxon>
        <taxon>Mycobacteriales</taxon>
        <taxon>Nocardiaceae</taxon>
        <taxon>Nocardia</taxon>
    </lineage>
</organism>